<dbReference type="GO" id="GO:0008932">
    <property type="term" value="F:lytic endotransglycosylase activity"/>
    <property type="evidence" value="ECO:0007669"/>
    <property type="project" value="UniProtKB-UniRule"/>
</dbReference>
<dbReference type="GO" id="GO:0071555">
    <property type="term" value="P:cell wall organization"/>
    <property type="evidence" value="ECO:0007669"/>
    <property type="project" value="UniProtKB-KW"/>
</dbReference>
<evidence type="ECO:0000256" key="1">
    <source>
        <dbReference type="ARBA" id="ARBA00022729"/>
    </source>
</evidence>
<gene>
    <name evidence="4" type="primary">rlpA</name>
    <name evidence="8" type="ORF">ESZ00_08850</name>
</gene>
<evidence type="ECO:0000256" key="6">
    <source>
        <dbReference type="SAM" id="MobiDB-lite"/>
    </source>
</evidence>
<evidence type="ECO:0000259" key="7">
    <source>
        <dbReference type="PROSITE" id="PS51724"/>
    </source>
</evidence>
<dbReference type="PANTHER" id="PTHR34183:SF8">
    <property type="entry name" value="ENDOLYTIC PEPTIDOGLYCAN TRANSGLYCOSYLASE RLPA-RELATED"/>
    <property type="match status" value="1"/>
</dbReference>
<dbReference type="Pfam" id="PF03330">
    <property type="entry name" value="DPBB_1"/>
    <property type="match status" value="1"/>
</dbReference>
<dbReference type="InterPro" id="IPR036908">
    <property type="entry name" value="RlpA-like_sf"/>
</dbReference>
<keyword evidence="1 4" id="KW-0732">Signal</keyword>
<dbReference type="SUPFAM" id="SSF50685">
    <property type="entry name" value="Barwin-like endoglucanases"/>
    <property type="match status" value="1"/>
</dbReference>
<dbReference type="SUPFAM" id="SSF110997">
    <property type="entry name" value="Sporulation related repeat"/>
    <property type="match status" value="1"/>
</dbReference>
<evidence type="ECO:0000256" key="4">
    <source>
        <dbReference type="HAMAP-Rule" id="MF_02071"/>
    </source>
</evidence>
<protein>
    <recommendedName>
        <fullName evidence="4">Probable endolytic peptidoglycan transglycosylase RlpA</fullName>
        <ecNumber evidence="4">4.2.2.-</ecNumber>
    </recommendedName>
</protein>
<evidence type="ECO:0000256" key="5">
    <source>
        <dbReference type="RuleBase" id="RU003495"/>
    </source>
</evidence>
<dbReference type="InterPro" id="IPR009009">
    <property type="entry name" value="RlpA-like_DPBB"/>
</dbReference>
<dbReference type="GO" id="GO:0042834">
    <property type="term" value="F:peptidoglycan binding"/>
    <property type="evidence" value="ECO:0007669"/>
    <property type="project" value="InterPro"/>
</dbReference>
<dbReference type="PANTHER" id="PTHR34183">
    <property type="entry name" value="ENDOLYTIC PEPTIDOGLYCAN TRANSGLYCOSYLASE RLPA"/>
    <property type="match status" value="1"/>
</dbReference>
<evidence type="ECO:0000313" key="9">
    <source>
        <dbReference type="Proteomes" id="UP000290253"/>
    </source>
</evidence>
<comment type="caution">
    <text evidence="8">The sequence shown here is derived from an EMBL/GenBank/DDBJ whole genome shotgun (WGS) entry which is preliminary data.</text>
</comment>
<dbReference type="NCBIfam" id="TIGR00413">
    <property type="entry name" value="rlpA"/>
    <property type="match status" value="1"/>
</dbReference>
<dbReference type="GO" id="GO:0000270">
    <property type="term" value="P:peptidoglycan metabolic process"/>
    <property type="evidence" value="ECO:0007669"/>
    <property type="project" value="UniProtKB-UniRule"/>
</dbReference>
<dbReference type="EMBL" id="SDMK01000001">
    <property type="protein sequence ID" value="RXS97944.1"/>
    <property type="molecule type" value="Genomic_DNA"/>
</dbReference>
<dbReference type="InterPro" id="IPR012997">
    <property type="entry name" value="RplA"/>
</dbReference>
<evidence type="ECO:0000256" key="2">
    <source>
        <dbReference type="ARBA" id="ARBA00023239"/>
    </source>
</evidence>
<dbReference type="AlphaFoldDB" id="A0A4Q1SJU7"/>
<dbReference type="CDD" id="cd22268">
    <property type="entry name" value="DPBB_RlpA-like"/>
    <property type="match status" value="1"/>
</dbReference>
<dbReference type="HAMAP" id="MF_02071">
    <property type="entry name" value="RlpA"/>
    <property type="match status" value="1"/>
</dbReference>
<sequence length="250" mass="27003" precursor="true">MIHSSLQKRLAALAAAAATLWLAGCGHHQQAVYVPPPPPVSGSQPSYPPANTTGMASAPASPSATIPEHPIYSEVGMASWYGPPYNKRRGANGEIFDQDAITAAHRTLPMGSLIRVTNVSTGQTATMRVTDRGPFVPNRVLDLSVGAAKTIGVWRPGLAQVRIDVLEAPKPIATGGRWCVQIGAFQSEHDANKLEEHLQHKYQTANVIEFAGPTGHWVRIRPAGDDRQKADEIQRELEPKEGQAYLVRLD</sequence>
<dbReference type="InterPro" id="IPR007730">
    <property type="entry name" value="SPOR-like_dom"/>
</dbReference>
<evidence type="ECO:0000256" key="3">
    <source>
        <dbReference type="ARBA" id="ARBA00023316"/>
    </source>
</evidence>
<feature type="chain" id="PRO_5021056593" description="Probable endolytic peptidoglycan transglycosylase RlpA" evidence="4">
    <location>
        <begin position="24"/>
        <end position="250"/>
    </location>
</feature>
<dbReference type="EC" id="4.2.2.-" evidence="4"/>
<feature type="signal peptide" evidence="4">
    <location>
        <begin position="1"/>
        <end position="23"/>
    </location>
</feature>
<organism evidence="8 9">
    <name type="scientific">Silvibacterium dinghuense</name>
    <dbReference type="NCBI Taxonomy" id="1560006"/>
    <lineage>
        <taxon>Bacteria</taxon>
        <taxon>Pseudomonadati</taxon>
        <taxon>Acidobacteriota</taxon>
        <taxon>Terriglobia</taxon>
        <taxon>Terriglobales</taxon>
        <taxon>Acidobacteriaceae</taxon>
        <taxon>Silvibacterium</taxon>
    </lineage>
</organism>
<dbReference type="Gene3D" id="2.40.40.10">
    <property type="entry name" value="RlpA-like domain"/>
    <property type="match status" value="1"/>
</dbReference>
<dbReference type="InterPro" id="IPR036680">
    <property type="entry name" value="SPOR-like_sf"/>
</dbReference>
<dbReference type="Gene3D" id="3.30.70.1070">
    <property type="entry name" value="Sporulation related repeat"/>
    <property type="match status" value="1"/>
</dbReference>
<dbReference type="InterPro" id="IPR034718">
    <property type="entry name" value="RlpA"/>
</dbReference>
<name>A0A4Q1SJU7_9BACT</name>
<keyword evidence="9" id="KW-1185">Reference proteome</keyword>
<proteinExistence type="inferred from homology"/>
<reference evidence="8 9" key="1">
    <citation type="journal article" date="2016" name="Int. J. Syst. Evol. Microbiol.">
        <title>Acidipila dinghuensis sp. nov., an acidobacterium isolated from forest soil.</title>
        <authorList>
            <person name="Jiang Y.W."/>
            <person name="Wang J."/>
            <person name="Chen M.H."/>
            <person name="Lv Y.Y."/>
            <person name="Qiu L.H."/>
        </authorList>
    </citation>
    <scope>NUCLEOTIDE SEQUENCE [LARGE SCALE GENOMIC DNA]</scope>
    <source>
        <strain evidence="8 9">DHOF10</strain>
    </source>
</reference>
<dbReference type="Proteomes" id="UP000290253">
    <property type="component" value="Unassembled WGS sequence"/>
</dbReference>
<dbReference type="RefSeq" id="WP_129207723.1">
    <property type="nucleotide sequence ID" value="NZ_BMGU01000001.1"/>
</dbReference>
<dbReference type="Pfam" id="PF05036">
    <property type="entry name" value="SPOR"/>
    <property type="match status" value="1"/>
</dbReference>
<dbReference type="OrthoDB" id="9779128at2"/>
<feature type="domain" description="SPOR" evidence="7">
    <location>
        <begin position="172"/>
        <end position="250"/>
    </location>
</feature>
<feature type="region of interest" description="Disordered" evidence="6">
    <location>
        <begin position="36"/>
        <end position="63"/>
    </location>
</feature>
<comment type="similarity">
    <text evidence="4 5">Belongs to the RlpA family.</text>
</comment>
<accession>A0A4Q1SJU7</accession>
<dbReference type="PROSITE" id="PS51724">
    <property type="entry name" value="SPOR"/>
    <property type="match status" value="1"/>
</dbReference>
<keyword evidence="2 4" id="KW-0456">Lyase</keyword>
<evidence type="ECO:0000313" key="8">
    <source>
        <dbReference type="EMBL" id="RXS97944.1"/>
    </source>
</evidence>
<comment type="function">
    <text evidence="4">Lytic transglycosylase with a strong preference for naked glycan strands that lack stem peptides.</text>
</comment>
<keyword evidence="3 4" id="KW-0961">Cell wall biogenesis/degradation</keyword>